<dbReference type="AlphaFoldDB" id="D0QEK2"/>
<sequence length="96" mass="9838">MSPPPDAGALDIATPSPLPPLRSAVSPSPIPPPSCHRRWPHALLATVAALRPFPIRVLASPSPAAATSLLVALPPSPTPAPVRPAAAARRIRTFAP</sequence>
<dbReference type="EMBL" id="FJ447463">
    <property type="protein sequence ID" value="ACK44488.1"/>
    <property type="molecule type" value="Genomic_DNA"/>
</dbReference>
<name>D0QEK2_WHEAT</name>
<protein>
    <submittedName>
        <fullName evidence="2">Uncharacterized protein</fullName>
    </submittedName>
</protein>
<organism evidence="2">
    <name type="scientific">Triticum aestivum</name>
    <name type="common">Wheat</name>
    <dbReference type="NCBI Taxonomy" id="4565"/>
    <lineage>
        <taxon>Eukaryota</taxon>
        <taxon>Viridiplantae</taxon>
        <taxon>Streptophyta</taxon>
        <taxon>Embryophyta</taxon>
        <taxon>Tracheophyta</taxon>
        <taxon>Spermatophyta</taxon>
        <taxon>Magnoliopsida</taxon>
        <taxon>Liliopsida</taxon>
        <taxon>Poales</taxon>
        <taxon>Poaceae</taxon>
        <taxon>BOP clade</taxon>
        <taxon>Pooideae</taxon>
        <taxon>Triticodae</taxon>
        <taxon>Triticeae</taxon>
        <taxon>Triticinae</taxon>
        <taxon>Triticum</taxon>
    </lineage>
</organism>
<reference evidence="2" key="1">
    <citation type="submission" date="2008-11" db="EMBL/GenBank/DDBJ databases">
        <authorList>
            <person name="Cloutier S."/>
        </authorList>
    </citation>
    <scope>NUCLEOTIDE SEQUENCE</scope>
</reference>
<evidence type="ECO:0000313" key="2">
    <source>
        <dbReference type="EMBL" id="ACK44488.1"/>
    </source>
</evidence>
<feature type="region of interest" description="Disordered" evidence="1">
    <location>
        <begin position="1"/>
        <end position="33"/>
    </location>
</feature>
<accession>D0QEK2</accession>
<evidence type="ECO:0000256" key="1">
    <source>
        <dbReference type="SAM" id="MobiDB-lite"/>
    </source>
</evidence>
<proteinExistence type="predicted"/>